<feature type="region of interest" description="Disordered" evidence="1">
    <location>
        <begin position="1"/>
        <end position="44"/>
    </location>
</feature>
<dbReference type="eggNOG" id="ENOG50320RN">
    <property type="taxonomic scope" value="Bacteria"/>
</dbReference>
<gene>
    <name evidence="2" type="ORF">SSEG_05555</name>
</gene>
<evidence type="ECO:0000313" key="2">
    <source>
        <dbReference type="EMBL" id="EDY58975.1"/>
    </source>
</evidence>
<protein>
    <submittedName>
        <fullName evidence="2">Uncharacterized protein</fullName>
    </submittedName>
</protein>
<dbReference type="Pfam" id="PF19457">
    <property type="entry name" value="DUF5994"/>
    <property type="match status" value="1"/>
</dbReference>
<dbReference type="AlphaFoldDB" id="B5I1M0"/>
<name>B5I1M0_STRX2</name>
<dbReference type="EMBL" id="CM000951">
    <property type="protein sequence ID" value="EDY58975.1"/>
    <property type="molecule type" value="Genomic_DNA"/>
</dbReference>
<organism evidence="2 3">
    <name type="scientific">Streptomyces sviceus (strain ATCC 29083 / DSM 924 / JCM 4929 / NBRC 13980 / NCIMB 11184 / NRRL 5439 / UC 5370)</name>
    <dbReference type="NCBI Taxonomy" id="463191"/>
    <lineage>
        <taxon>Bacteria</taxon>
        <taxon>Bacillati</taxon>
        <taxon>Actinomycetota</taxon>
        <taxon>Actinomycetes</taxon>
        <taxon>Kitasatosporales</taxon>
        <taxon>Streptomycetaceae</taxon>
        <taxon>Streptomyces</taxon>
    </lineage>
</organism>
<reference evidence="2" key="1">
    <citation type="submission" date="2009-10" db="EMBL/GenBank/DDBJ databases">
        <title>The genome sequence of Streptomyces sviceus strain ATCC 29083.</title>
        <authorList>
            <consortium name="The Broad Institute Genome Sequencing Platform"/>
            <consortium name="Broad Institute Microbial Sequencing Center"/>
            <person name="Fischbach M."/>
            <person name="Godfrey P."/>
            <person name="Ward D."/>
            <person name="Young S."/>
            <person name="Zeng Q."/>
            <person name="Koehrsen M."/>
            <person name="Alvarado L."/>
            <person name="Berlin A.M."/>
            <person name="Bochicchio J."/>
            <person name="Borenstein D."/>
            <person name="Chapman S.B."/>
            <person name="Chen Z."/>
            <person name="Engels R."/>
            <person name="Freedman E."/>
            <person name="Gellesch M."/>
            <person name="Goldberg J."/>
            <person name="Griggs A."/>
            <person name="Gujja S."/>
            <person name="Heilman E.R."/>
            <person name="Heiman D.I."/>
            <person name="Hepburn T.A."/>
            <person name="Howarth C."/>
            <person name="Jen D."/>
            <person name="Larson L."/>
            <person name="Lewis B."/>
            <person name="Mehta T."/>
            <person name="Park D."/>
            <person name="Pearson M."/>
            <person name="Richards J."/>
            <person name="Roberts A."/>
            <person name="Saif S."/>
            <person name="Shea T.D."/>
            <person name="Shenoy N."/>
            <person name="Sisk P."/>
            <person name="Stolte C."/>
            <person name="Sykes S.N."/>
            <person name="Thomson T."/>
            <person name="Walk T."/>
            <person name="White J."/>
            <person name="Yandava C."/>
            <person name="Straight P."/>
            <person name="Clardy J."/>
            <person name="Hung D."/>
            <person name="Kolter R."/>
            <person name="Mekalanos J."/>
            <person name="Walker S."/>
            <person name="Walsh C.T."/>
            <person name="Wieland-Brown L.C."/>
            <person name="Haas B."/>
            <person name="Nusbaum C."/>
            <person name="Birren B."/>
        </authorList>
    </citation>
    <scope>NUCLEOTIDE SEQUENCE [LARGE SCALE GENOMIC DNA]</scope>
    <source>
        <strain evidence="2">ATCC 29083</strain>
    </source>
</reference>
<evidence type="ECO:0000313" key="3">
    <source>
        <dbReference type="Proteomes" id="UP000002785"/>
    </source>
</evidence>
<accession>B5I1M0</accession>
<keyword evidence="3" id="KW-1185">Reference proteome</keyword>
<dbReference type="Proteomes" id="UP000002785">
    <property type="component" value="Chromosome"/>
</dbReference>
<dbReference type="InterPro" id="IPR046036">
    <property type="entry name" value="DUF5994"/>
</dbReference>
<proteinExistence type="predicted"/>
<evidence type="ECO:0000256" key="1">
    <source>
        <dbReference type="SAM" id="MobiDB-lite"/>
    </source>
</evidence>
<sequence length="157" mass="16659">MTRATASPSGVPMTLAPSPPLSSKSGLRLRLASQPAQGHRAPRIDGAWWPHSSDLASELPRLLGGLPHAWGQVTSVLVDEAVWSPFPGRLLVTNQVVRLRRTTIQCSPTTVCLLAPGRGRWDLLVVPPAATDAEARRLIQSLATVVKDGVGLGVGVR</sequence>
<dbReference type="HOGENOM" id="CLU_100184_3_0_11"/>